<sequence length="253" mass="29443">MKKLFKANFNALFIGVLFSLLLLTLVALLSENEGLLWFLKPIYVPVFFLFFYVKQRAVGLVFLFFYLFSFLGDFLSVFHINQSVVEFSGLFYFLSYLGLIFYAFTRLKTIAFDKVIGLYLLLVLAVNSYFLYELFWMLQFSASGAFQVGLYVLKSSSLVALLFVSFVVYLNNDSKQAITFLIMALCFVFSDVLYYIINYYIYNDVFAVIERVLHLAGLLFLYKYVLMQTMPLRRRQQKRVQASTLSVPDNVLT</sequence>
<comment type="caution">
    <text evidence="2">The sequence shown here is derived from an EMBL/GenBank/DDBJ whole genome shotgun (WGS) entry which is preliminary data.</text>
</comment>
<feature type="transmembrane region" description="Helical" evidence="1">
    <location>
        <begin position="35"/>
        <end position="53"/>
    </location>
</feature>
<reference evidence="3" key="2">
    <citation type="submission" date="2014-07" db="EMBL/GenBank/DDBJ databases">
        <title>Genome sequence of Mangrovimonas yunxiaonensis.</title>
        <authorList>
            <person name="Li Y."/>
            <person name="Zheng T."/>
        </authorList>
    </citation>
    <scope>NUCLEOTIDE SEQUENCE [LARGE SCALE GENOMIC DNA]</scope>
    <source>
        <strain evidence="3">LY01</strain>
    </source>
</reference>
<gene>
    <name evidence="2" type="ORF">IA57_00470</name>
</gene>
<protein>
    <recommendedName>
        <fullName evidence="4">YhhN-like protein</fullName>
    </recommendedName>
</protein>
<keyword evidence="1" id="KW-1133">Transmembrane helix</keyword>
<evidence type="ECO:0000313" key="2">
    <source>
        <dbReference type="EMBL" id="KFB02151.1"/>
    </source>
</evidence>
<evidence type="ECO:0000313" key="3">
    <source>
        <dbReference type="Proteomes" id="UP000028521"/>
    </source>
</evidence>
<dbReference type="Proteomes" id="UP000028521">
    <property type="component" value="Unassembled WGS sequence"/>
</dbReference>
<feature type="transmembrane region" description="Helical" evidence="1">
    <location>
        <begin position="177"/>
        <end position="202"/>
    </location>
</feature>
<dbReference type="EMBL" id="JPFK01000002">
    <property type="protein sequence ID" value="KFB02151.1"/>
    <property type="molecule type" value="Genomic_DNA"/>
</dbReference>
<dbReference type="AlphaFoldDB" id="A0A084TN65"/>
<keyword evidence="1" id="KW-0812">Transmembrane</keyword>
<feature type="transmembrane region" description="Helical" evidence="1">
    <location>
        <begin position="150"/>
        <end position="170"/>
    </location>
</feature>
<proteinExistence type="predicted"/>
<reference evidence="2 3" key="1">
    <citation type="journal article" date="2014" name="Genome Announc.">
        <title>Draft Genome Sequence of the Algicidal Bacterium Mangrovimonas yunxiaonensis Strain LY01.</title>
        <authorList>
            <person name="Li Y."/>
            <person name="Zhu H."/>
            <person name="Li C."/>
            <person name="Zhang H."/>
            <person name="Chen Z."/>
            <person name="Zheng W."/>
            <person name="Xu H."/>
            <person name="Zheng T."/>
        </authorList>
    </citation>
    <scope>NUCLEOTIDE SEQUENCE [LARGE SCALE GENOMIC DNA]</scope>
    <source>
        <strain evidence="2 3">LY01</strain>
    </source>
</reference>
<name>A0A084TN65_9FLAO</name>
<feature type="transmembrane region" description="Helical" evidence="1">
    <location>
        <begin position="7"/>
        <end position="29"/>
    </location>
</feature>
<feature type="transmembrane region" description="Helical" evidence="1">
    <location>
        <begin position="87"/>
        <end position="104"/>
    </location>
</feature>
<organism evidence="2 3">
    <name type="scientific">Mangrovimonas yunxiaonensis</name>
    <dbReference type="NCBI Taxonomy" id="1197477"/>
    <lineage>
        <taxon>Bacteria</taxon>
        <taxon>Pseudomonadati</taxon>
        <taxon>Bacteroidota</taxon>
        <taxon>Flavobacteriia</taxon>
        <taxon>Flavobacteriales</taxon>
        <taxon>Flavobacteriaceae</taxon>
        <taxon>Mangrovimonas</taxon>
    </lineage>
</organism>
<dbReference type="RefSeq" id="WP_036117797.1">
    <property type="nucleotide sequence ID" value="NZ_BMET01000008.1"/>
</dbReference>
<keyword evidence="1" id="KW-0472">Membrane</keyword>
<dbReference type="eggNOG" id="ENOG5032TBN">
    <property type="taxonomic scope" value="Bacteria"/>
</dbReference>
<evidence type="ECO:0000256" key="1">
    <source>
        <dbReference type="SAM" id="Phobius"/>
    </source>
</evidence>
<feature type="transmembrane region" description="Helical" evidence="1">
    <location>
        <begin position="208"/>
        <end position="226"/>
    </location>
</feature>
<evidence type="ECO:0008006" key="4">
    <source>
        <dbReference type="Google" id="ProtNLM"/>
    </source>
</evidence>
<feature type="transmembrane region" description="Helical" evidence="1">
    <location>
        <begin position="116"/>
        <end position="138"/>
    </location>
</feature>
<keyword evidence="3" id="KW-1185">Reference proteome</keyword>
<accession>A0A084TN65</accession>
<feature type="transmembrane region" description="Helical" evidence="1">
    <location>
        <begin position="60"/>
        <end position="81"/>
    </location>
</feature>